<evidence type="ECO:0000313" key="2">
    <source>
        <dbReference type="Proteomes" id="UP000756921"/>
    </source>
</evidence>
<evidence type="ECO:0000313" key="1">
    <source>
        <dbReference type="EMBL" id="KAF9730194.1"/>
    </source>
</evidence>
<reference evidence="1" key="1">
    <citation type="journal article" date="2020" name="Mol. Plant Microbe Interact.">
        <title>Genome Sequence of the Biocontrol Agent Coniothyrium minitans strain Conio (IMI 134523).</title>
        <authorList>
            <person name="Patel D."/>
            <person name="Shittu T.A."/>
            <person name="Baroncelli R."/>
            <person name="Muthumeenakshi S."/>
            <person name="Osborne T.H."/>
            <person name="Janganan T.K."/>
            <person name="Sreenivasaprasad S."/>
        </authorList>
    </citation>
    <scope>NUCLEOTIDE SEQUENCE</scope>
    <source>
        <strain evidence="1">Conio</strain>
    </source>
</reference>
<keyword evidence="2" id="KW-1185">Reference proteome</keyword>
<dbReference type="AlphaFoldDB" id="A0A9P6KL73"/>
<organism evidence="1 2">
    <name type="scientific">Paraphaeosphaeria minitans</name>
    <dbReference type="NCBI Taxonomy" id="565426"/>
    <lineage>
        <taxon>Eukaryota</taxon>
        <taxon>Fungi</taxon>
        <taxon>Dikarya</taxon>
        <taxon>Ascomycota</taxon>
        <taxon>Pezizomycotina</taxon>
        <taxon>Dothideomycetes</taxon>
        <taxon>Pleosporomycetidae</taxon>
        <taxon>Pleosporales</taxon>
        <taxon>Massarineae</taxon>
        <taxon>Didymosphaeriaceae</taxon>
        <taxon>Paraphaeosphaeria</taxon>
    </lineage>
</organism>
<name>A0A9P6KL73_9PLEO</name>
<comment type="caution">
    <text evidence="1">The sequence shown here is derived from an EMBL/GenBank/DDBJ whole genome shotgun (WGS) entry which is preliminary data.</text>
</comment>
<accession>A0A9P6KL73</accession>
<protein>
    <submittedName>
        <fullName evidence="1">Uncharacterized protein</fullName>
    </submittedName>
</protein>
<gene>
    <name evidence="1" type="ORF">PMIN01_12127</name>
</gene>
<dbReference type="Proteomes" id="UP000756921">
    <property type="component" value="Unassembled WGS sequence"/>
</dbReference>
<proteinExistence type="predicted"/>
<dbReference type="EMBL" id="WJXW01000015">
    <property type="protein sequence ID" value="KAF9730194.1"/>
    <property type="molecule type" value="Genomic_DNA"/>
</dbReference>
<sequence length="23" mass="2615">MIGVIHELKSSAEPSTLSRFKKR</sequence>